<gene>
    <name evidence="2" type="ORF">E1A91_D05G294900v1</name>
</gene>
<proteinExistence type="predicted"/>
<name>A0A5D2V295_GOSMU</name>
<dbReference type="EMBL" id="CM017653">
    <property type="protein sequence ID" value="TYI83467.1"/>
    <property type="molecule type" value="Genomic_DNA"/>
</dbReference>
<reference evidence="2 3" key="1">
    <citation type="submission" date="2019-07" db="EMBL/GenBank/DDBJ databases">
        <title>WGS assembly of Gossypium mustelinum.</title>
        <authorList>
            <person name="Chen Z.J."/>
            <person name="Sreedasyam A."/>
            <person name="Ando A."/>
            <person name="Song Q."/>
            <person name="De L."/>
            <person name="Hulse-Kemp A."/>
            <person name="Ding M."/>
            <person name="Ye W."/>
            <person name="Kirkbride R."/>
            <person name="Jenkins J."/>
            <person name="Plott C."/>
            <person name="Lovell J."/>
            <person name="Lin Y.-M."/>
            <person name="Vaughn R."/>
            <person name="Liu B."/>
            <person name="Li W."/>
            <person name="Simpson S."/>
            <person name="Scheffler B."/>
            <person name="Saski C."/>
            <person name="Grover C."/>
            <person name="Hu G."/>
            <person name="Conover J."/>
            <person name="Carlson J."/>
            <person name="Shu S."/>
            <person name="Boston L."/>
            <person name="Williams M."/>
            <person name="Peterson D."/>
            <person name="Mcgee K."/>
            <person name="Jones D."/>
            <person name="Wendel J."/>
            <person name="Stelly D."/>
            <person name="Grimwood J."/>
            <person name="Schmutz J."/>
        </authorList>
    </citation>
    <scope>NUCLEOTIDE SEQUENCE [LARGE SCALE GENOMIC DNA]</scope>
    <source>
        <strain evidence="2">1408120.09</strain>
    </source>
</reference>
<keyword evidence="3" id="KW-1185">Reference proteome</keyword>
<evidence type="ECO:0000313" key="3">
    <source>
        <dbReference type="Proteomes" id="UP000323597"/>
    </source>
</evidence>
<dbReference type="Proteomes" id="UP000323597">
    <property type="component" value="Chromosome D05"/>
</dbReference>
<organism evidence="2 3">
    <name type="scientific">Gossypium mustelinum</name>
    <name type="common">Cotton</name>
    <name type="synonym">Gossypium caicoense</name>
    <dbReference type="NCBI Taxonomy" id="34275"/>
    <lineage>
        <taxon>Eukaryota</taxon>
        <taxon>Viridiplantae</taxon>
        <taxon>Streptophyta</taxon>
        <taxon>Embryophyta</taxon>
        <taxon>Tracheophyta</taxon>
        <taxon>Spermatophyta</taxon>
        <taxon>Magnoliopsida</taxon>
        <taxon>eudicotyledons</taxon>
        <taxon>Gunneridae</taxon>
        <taxon>Pentapetalae</taxon>
        <taxon>rosids</taxon>
        <taxon>malvids</taxon>
        <taxon>Malvales</taxon>
        <taxon>Malvaceae</taxon>
        <taxon>Malvoideae</taxon>
        <taxon>Gossypium</taxon>
    </lineage>
</organism>
<evidence type="ECO:0000256" key="1">
    <source>
        <dbReference type="SAM" id="MobiDB-lite"/>
    </source>
</evidence>
<protein>
    <submittedName>
        <fullName evidence="2">Uncharacterized protein</fullName>
    </submittedName>
</protein>
<accession>A0A5D2V295</accession>
<dbReference type="AlphaFoldDB" id="A0A5D2V295"/>
<feature type="region of interest" description="Disordered" evidence="1">
    <location>
        <begin position="1"/>
        <end position="44"/>
    </location>
</feature>
<sequence length="44" mass="4778">MVKRPTAGLPVGSGVRGRMANDWRTSGGGTEAGRGVRRWRVREP</sequence>
<evidence type="ECO:0000313" key="2">
    <source>
        <dbReference type="EMBL" id="TYI83467.1"/>
    </source>
</evidence>
<feature type="compositionally biased region" description="Basic residues" evidence="1">
    <location>
        <begin position="35"/>
        <end position="44"/>
    </location>
</feature>